<evidence type="ECO:0000256" key="10">
    <source>
        <dbReference type="ARBA" id="ARBA00070787"/>
    </source>
</evidence>
<evidence type="ECO:0000256" key="4">
    <source>
        <dbReference type="ARBA" id="ARBA00022843"/>
    </source>
</evidence>
<feature type="compositionally biased region" description="Low complexity" evidence="11">
    <location>
        <begin position="305"/>
        <end position="326"/>
    </location>
</feature>
<accession>A0AAD5YZ78</accession>
<sequence length="443" mass="48697">MAKDTLIDDRVSTSQITKAAEALHAYETKKQAQKEETELLPGKEPNIWLNITVKQVAPKNKIKPVKIPIVHPLVDPRTTSVCLITKDPQREYKDLLEQHQIKFISRVVGIEKLKGKFKAFEARRLLLKENGLFLADERVIPLLPKLLGSKWFEAKKQPIPVCLTRKDLKGELERAISSTYMNQNNGTCTSVKVATLSHTPSQILSNISKAIPAITTHIPGGWDNIQSLMIKTNTSVSLPIWSCNLDERWSGSVKGGDEGGKKEATEKTKGKKREQESKKRPVPVQEDEDQDSEEEEQPKKKAKSSKGASTPASKPSKKSSQSTSASLTDQNSKSKKSAKSDASTAITPPSSETQTKQEPTKKSQQQQQDSTTAMPTQTKTSKTKPRADSTVEASKGLTKAELKQKRTGAAMLEKKKEKVVGSKVGLNGKSAKAKMLGKKALQA</sequence>
<dbReference type="EMBL" id="JANIEX010000074">
    <property type="protein sequence ID" value="KAJ3574281.1"/>
    <property type="molecule type" value="Genomic_DNA"/>
</dbReference>
<evidence type="ECO:0000256" key="3">
    <source>
        <dbReference type="ARBA" id="ARBA00022553"/>
    </source>
</evidence>
<keyword evidence="4" id="KW-0832">Ubl conjugation</keyword>
<dbReference type="InterPro" id="IPR023674">
    <property type="entry name" value="Ribosomal_uL1-like"/>
</dbReference>
<keyword evidence="13" id="KW-1185">Reference proteome</keyword>
<proteinExistence type="inferred from homology"/>
<dbReference type="CDD" id="cd00403">
    <property type="entry name" value="Ribosomal_L1"/>
    <property type="match status" value="1"/>
</dbReference>
<protein>
    <recommendedName>
        <fullName evidence="10">Ribosomal L1 domain-containing protein 1</fullName>
    </recommendedName>
</protein>
<evidence type="ECO:0000256" key="7">
    <source>
        <dbReference type="ARBA" id="ARBA00023242"/>
    </source>
</evidence>
<keyword evidence="2" id="KW-1017">Isopeptide bond</keyword>
<feature type="compositionally biased region" description="Acidic residues" evidence="11">
    <location>
        <begin position="285"/>
        <end position="296"/>
    </location>
</feature>
<evidence type="ECO:0000313" key="12">
    <source>
        <dbReference type="EMBL" id="KAJ3574281.1"/>
    </source>
</evidence>
<comment type="subcellular location">
    <subcellularLocation>
        <location evidence="1">Nucleus</location>
        <location evidence="1">Nucleolus</location>
    </subcellularLocation>
</comment>
<dbReference type="SUPFAM" id="SSF56808">
    <property type="entry name" value="Ribosomal protein L1"/>
    <property type="match status" value="1"/>
</dbReference>
<evidence type="ECO:0000256" key="1">
    <source>
        <dbReference type="ARBA" id="ARBA00004604"/>
    </source>
</evidence>
<keyword evidence="5" id="KW-0007">Acetylation</keyword>
<organism evidence="12 13">
    <name type="scientific">Leucocoprinus birnbaumii</name>
    <dbReference type="NCBI Taxonomy" id="56174"/>
    <lineage>
        <taxon>Eukaryota</taxon>
        <taxon>Fungi</taxon>
        <taxon>Dikarya</taxon>
        <taxon>Basidiomycota</taxon>
        <taxon>Agaricomycotina</taxon>
        <taxon>Agaricomycetes</taxon>
        <taxon>Agaricomycetidae</taxon>
        <taxon>Agaricales</taxon>
        <taxon>Agaricineae</taxon>
        <taxon>Agaricaceae</taxon>
        <taxon>Leucocoprinus</taxon>
    </lineage>
</organism>
<keyword evidence="7" id="KW-0539">Nucleus</keyword>
<dbReference type="FunFam" id="3.40.50.790:FF:000004">
    <property type="entry name" value="Ribosomal L1 domain-containing 1-like 1"/>
    <property type="match status" value="1"/>
</dbReference>
<comment type="similarity">
    <text evidence="9">Belongs to the universal ribosomal protein uL1 family. Highly divergent.</text>
</comment>
<evidence type="ECO:0000256" key="9">
    <source>
        <dbReference type="ARBA" id="ARBA00061550"/>
    </source>
</evidence>
<gene>
    <name evidence="12" type="ORF">NP233_g1886</name>
</gene>
<keyword evidence="3" id="KW-0597">Phosphoprotein</keyword>
<dbReference type="Gene3D" id="3.40.50.790">
    <property type="match status" value="1"/>
</dbReference>
<evidence type="ECO:0000256" key="8">
    <source>
        <dbReference type="ARBA" id="ARBA00054167"/>
    </source>
</evidence>
<evidence type="ECO:0000256" key="6">
    <source>
        <dbReference type="ARBA" id="ARBA00023054"/>
    </source>
</evidence>
<dbReference type="Proteomes" id="UP001213000">
    <property type="component" value="Unassembled WGS sequence"/>
</dbReference>
<evidence type="ECO:0000256" key="11">
    <source>
        <dbReference type="SAM" id="MobiDB-lite"/>
    </source>
</evidence>
<dbReference type="AlphaFoldDB" id="A0AAD5YZ78"/>
<comment type="function">
    <text evidence="8">Regulates cellular senescence through inhibition of PTEN translation. Acts as a pro-apoptotic regulator in response to DNA damage.</text>
</comment>
<dbReference type="Pfam" id="PF00687">
    <property type="entry name" value="Ribosomal_L1"/>
    <property type="match status" value="1"/>
</dbReference>
<keyword evidence="6" id="KW-0175">Coiled coil</keyword>
<feature type="compositionally biased region" description="Low complexity" evidence="11">
    <location>
        <begin position="351"/>
        <end position="372"/>
    </location>
</feature>
<reference evidence="12" key="1">
    <citation type="submission" date="2022-07" db="EMBL/GenBank/DDBJ databases">
        <title>Genome Sequence of Leucocoprinus birnbaumii.</title>
        <authorList>
            <person name="Buettner E."/>
        </authorList>
    </citation>
    <scope>NUCLEOTIDE SEQUENCE</scope>
    <source>
        <strain evidence="12">VT141</strain>
    </source>
</reference>
<dbReference type="InterPro" id="IPR028364">
    <property type="entry name" value="Ribosomal_uL1/biogenesis"/>
</dbReference>
<evidence type="ECO:0000256" key="5">
    <source>
        <dbReference type="ARBA" id="ARBA00022990"/>
    </source>
</evidence>
<dbReference type="GO" id="GO:0005730">
    <property type="term" value="C:nucleolus"/>
    <property type="evidence" value="ECO:0007669"/>
    <property type="project" value="UniProtKB-SubCell"/>
</dbReference>
<feature type="region of interest" description="Disordered" evidence="11">
    <location>
        <begin position="249"/>
        <end position="417"/>
    </location>
</feature>
<name>A0AAD5YZ78_9AGAR</name>
<feature type="compositionally biased region" description="Basic and acidic residues" evidence="11">
    <location>
        <begin position="249"/>
        <end position="279"/>
    </location>
</feature>
<dbReference type="InterPro" id="IPR016095">
    <property type="entry name" value="Ribosomal_uL1_3-a/b-sand"/>
</dbReference>
<comment type="caution">
    <text evidence="12">The sequence shown here is derived from an EMBL/GenBank/DDBJ whole genome shotgun (WGS) entry which is preliminary data.</text>
</comment>
<evidence type="ECO:0000256" key="2">
    <source>
        <dbReference type="ARBA" id="ARBA00022499"/>
    </source>
</evidence>
<evidence type="ECO:0000313" key="13">
    <source>
        <dbReference type="Proteomes" id="UP001213000"/>
    </source>
</evidence>